<dbReference type="Pfam" id="PF00622">
    <property type="entry name" value="SPRY"/>
    <property type="match status" value="1"/>
</dbReference>
<dbReference type="Gene3D" id="2.60.120.920">
    <property type="match status" value="1"/>
</dbReference>
<dbReference type="Proteomes" id="UP001150062">
    <property type="component" value="Unassembled WGS sequence"/>
</dbReference>
<name>A0ABQ8YWL4_9EUKA</name>
<dbReference type="SUPFAM" id="SSF49899">
    <property type="entry name" value="Concanavalin A-like lectins/glucanases"/>
    <property type="match status" value="1"/>
</dbReference>
<protein>
    <submittedName>
        <fullName evidence="3">Tripartite motif-containing protein</fullName>
    </submittedName>
</protein>
<feature type="coiled-coil region" evidence="1">
    <location>
        <begin position="50"/>
        <end position="186"/>
    </location>
</feature>
<dbReference type="InterPro" id="IPR050143">
    <property type="entry name" value="TRIM/RBCC"/>
</dbReference>
<dbReference type="PANTHER" id="PTHR24103">
    <property type="entry name" value="E3 UBIQUITIN-PROTEIN LIGASE TRIM"/>
    <property type="match status" value="1"/>
</dbReference>
<reference evidence="3" key="1">
    <citation type="submission" date="2022-08" db="EMBL/GenBank/DDBJ databases">
        <title>Novel sulfate-reducing endosymbionts in the free-living metamonad Anaeramoeba.</title>
        <authorList>
            <person name="Jerlstrom-Hultqvist J."/>
            <person name="Cepicka I."/>
            <person name="Gallot-Lavallee L."/>
            <person name="Salas-Leiva D."/>
            <person name="Curtis B.A."/>
            <person name="Zahonova K."/>
            <person name="Pipaliya S."/>
            <person name="Dacks J."/>
            <person name="Roger A.J."/>
        </authorList>
    </citation>
    <scope>NUCLEOTIDE SEQUENCE</scope>
    <source>
        <strain evidence="3">Schooner1</strain>
    </source>
</reference>
<feature type="domain" description="SPRY" evidence="2">
    <location>
        <begin position="278"/>
        <end position="356"/>
    </location>
</feature>
<dbReference type="SUPFAM" id="SSF57845">
    <property type="entry name" value="B-box zinc-binding domain"/>
    <property type="match status" value="1"/>
</dbReference>
<dbReference type="EMBL" id="JAOAOG010000104">
    <property type="protein sequence ID" value="KAJ6248847.1"/>
    <property type="molecule type" value="Genomic_DNA"/>
</dbReference>
<dbReference type="CDD" id="cd19756">
    <property type="entry name" value="Bbox2"/>
    <property type="match status" value="1"/>
</dbReference>
<evidence type="ECO:0000313" key="4">
    <source>
        <dbReference type="Proteomes" id="UP001150062"/>
    </source>
</evidence>
<dbReference type="InterPro" id="IPR043136">
    <property type="entry name" value="B30.2/SPRY_sf"/>
</dbReference>
<dbReference type="InterPro" id="IPR003877">
    <property type="entry name" value="SPRY_dom"/>
</dbReference>
<evidence type="ECO:0000313" key="3">
    <source>
        <dbReference type="EMBL" id="KAJ6248847.1"/>
    </source>
</evidence>
<evidence type="ECO:0000256" key="1">
    <source>
        <dbReference type="SAM" id="Coils"/>
    </source>
</evidence>
<gene>
    <name evidence="3" type="ORF">M0813_17225</name>
</gene>
<keyword evidence="4" id="KW-1185">Reference proteome</keyword>
<sequence>MKCPKHNQKLQFYCEKEDQLKCPECIENCLDQNRLVFSLNKKYNEIFQKMQIILNEIQTKEKENQKTLQKSQQNKNKFKQKIQEISQQIERESDLLKQQIEKSKNKHLQLLKTIQIIIENQFNKIIQNNKKTQNKINQKKTKIKKIRKLKTKNQNIELINESKEIINNKKKKNKKEKEKLNLYQEIFDPEMNRKNTIQLKNQNQTAWNASEKFRGIILGQNEYSTGKHKIKIKIDQFPNINTEKNEILLGVINTKNRVNLIKNRDYEGTYSFDTYWDKNLLQSFKIKNENGKLYPEKYPKNIKLKENDILEILLDMDQKTIAFKINENNLGIAWKNLPKSVHLIAYLSYMKANKKNQITLI</sequence>
<comment type="caution">
    <text evidence="3">The sequence shown here is derived from an EMBL/GenBank/DDBJ whole genome shotgun (WGS) entry which is preliminary data.</text>
</comment>
<dbReference type="InterPro" id="IPR013320">
    <property type="entry name" value="ConA-like_dom_sf"/>
</dbReference>
<proteinExistence type="predicted"/>
<organism evidence="3 4">
    <name type="scientific">Anaeramoeba flamelloides</name>
    <dbReference type="NCBI Taxonomy" id="1746091"/>
    <lineage>
        <taxon>Eukaryota</taxon>
        <taxon>Metamonada</taxon>
        <taxon>Anaeramoebidae</taxon>
        <taxon>Anaeramoeba</taxon>
    </lineage>
</organism>
<evidence type="ECO:0000259" key="2">
    <source>
        <dbReference type="Pfam" id="PF00622"/>
    </source>
</evidence>
<keyword evidence="1" id="KW-0175">Coiled coil</keyword>
<accession>A0ABQ8YWL4</accession>